<evidence type="ECO:0000259" key="11">
    <source>
        <dbReference type="PROSITE" id="PS51722"/>
    </source>
</evidence>
<protein>
    <recommendedName>
        <fullName evidence="2 8">Translation initiation factor IF-2</fullName>
    </recommendedName>
</protein>
<dbReference type="CDD" id="cd03702">
    <property type="entry name" value="IF2_mtIF2_II"/>
    <property type="match status" value="1"/>
</dbReference>
<feature type="compositionally biased region" description="Basic and acidic residues" evidence="10">
    <location>
        <begin position="378"/>
        <end position="421"/>
    </location>
</feature>
<dbReference type="InterPro" id="IPR015760">
    <property type="entry name" value="TIF_IF2"/>
</dbReference>
<keyword evidence="6 8" id="KW-0342">GTP-binding</keyword>
<evidence type="ECO:0000313" key="13">
    <source>
        <dbReference type="Proteomes" id="UP000002217"/>
    </source>
</evidence>
<comment type="function">
    <text evidence="7 8 9">One of the essential components for the initiation of protein synthesis. Protects formylmethionyl-tRNA from spontaneous hydrolysis and promotes its binding to the 30S ribosomal subunits. Also involved in the hydrolysis of GTP during the formation of the 70S ribosomal complex.</text>
</comment>
<dbReference type="InterPro" id="IPR053905">
    <property type="entry name" value="EF-G-like_DII"/>
</dbReference>
<dbReference type="InterPro" id="IPR009000">
    <property type="entry name" value="Transl_B-barrel_sf"/>
</dbReference>
<feature type="region of interest" description="Disordered" evidence="10">
    <location>
        <begin position="51"/>
        <end position="434"/>
    </location>
</feature>
<dbReference type="CDD" id="cd03692">
    <property type="entry name" value="mtIF2_IVc"/>
    <property type="match status" value="1"/>
</dbReference>
<comment type="subcellular location">
    <subcellularLocation>
        <location evidence="8">Cytoplasm</location>
    </subcellularLocation>
</comment>
<dbReference type="HAMAP" id="MF_00100_B">
    <property type="entry name" value="IF_2_B"/>
    <property type="match status" value="1"/>
</dbReference>
<dbReference type="InterPro" id="IPR000178">
    <property type="entry name" value="TF_IF2_bacterial-like"/>
</dbReference>
<dbReference type="InterPro" id="IPR005225">
    <property type="entry name" value="Small_GTP-bd"/>
</dbReference>
<feature type="compositionally biased region" description="Low complexity" evidence="10">
    <location>
        <begin position="229"/>
        <end position="244"/>
    </location>
</feature>
<dbReference type="FunFam" id="2.40.30.10:FF:000008">
    <property type="entry name" value="Translation initiation factor IF-2"/>
    <property type="match status" value="1"/>
</dbReference>
<dbReference type="Gene3D" id="1.10.10.2480">
    <property type="match status" value="1"/>
</dbReference>
<dbReference type="Pfam" id="PF11987">
    <property type="entry name" value="IF-2"/>
    <property type="match status" value="1"/>
</dbReference>
<evidence type="ECO:0000256" key="2">
    <source>
        <dbReference type="ARBA" id="ARBA00020675"/>
    </source>
</evidence>
<gene>
    <name evidence="8" type="primary">infB</name>
    <name evidence="12" type="ordered locus">Dtox_3188</name>
</gene>
<sequence length="1029" mass="109980">MVKKRIHEVAKELNIESKKVIEFLDAMGVSGKSHMSMLETDQVEKLRQKFDNKGGVETINQSTNNTRTEVETKKRTDAGQEGRQNSSQETRKTFQDQGPGLVDRVPQRPPDKRFLDRPKQEAGAGQTGKSQGAGAASGANRSGQSNRSNQGGRPYQGNRPAQGQGQPRDNANTDGGSSQGRASAGSAGRASGGSYNSGQQGAGKPASGRPYNAHNNQQGGGRTSGGYSSGQQGASRSGSQQGAGRPAGGYNSGQQGTAGRSGGGYNSGQQGAARPGGGYNSGQQGAAGRPSGGYNSGQQGSGRPSGGYSGGQQGSGRPPGGGYNKSGQSAGGRPAGGYKSGQQAGGRPQGGYKGKSAQADKNAAVRMPKPDPAALIDSRNKAEEKAKSFERQKAQEKFAGKDQRDKSKFSERKIVSPSDRRRTTKKNKYGGPKQDKVISTIQQKKPISIPEVVSVQDFASRIGKTAAEVIKKLMGLGIMATINQEIDAETVQIIADDFGFEINIKPEENEETMLLAAETEDKPEDLLPRPCVVTVMGHVDHGKTSLLDAIRETNVTSTEAGGITQHIGAYQVERNNKKITFVDTPGHEAFTAMRARGAKVTDIAILVVAADDGVMPQTIEAINHAKAAGVPIIVAVNKIDKDNAVPEKVKQELTKHELVVEEWGGDTISVNVSALKREGIDELLEMILLVSEMAELKANPNRPAKGTIIEAELDKARGPVATLLVQNGTLRVGDSIVSGAAFGKVRAMMDERGRKVEKAEPSQPVVVLGFHDVPQAGDIFQALDDEKLARYVAEKRLSKKREEELKVAPRVSLDDLFKQIQAGNVKELTIIVKADVQGSVEALKQSLDRLSTDEVKINLIHGGVGAVTETDIMLASASNAIVIGFNVRPDSNVRKAAEAEQVDIRLYRVIYDAIDDIKAAMSGLLDPEFKEVVLGRVEVRQLFKVSKVGTIAGCYVTEGKITRDAGIRVIRDGIVIHEGKMDSLKRFKDDVKEVSQGYECGIMLEKFNDLREHDFIEAFTSEAVKRELA</sequence>
<feature type="compositionally biased region" description="Basic and acidic residues" evidence="10">
    <location>
        <begin position="68"/>
        <end position="80"/>
    </location>
</feature>
<dbReference type="SUPFAM" id="SSF50447">
    <property type="entry name" value="Translation proteins"/>
    <property type="match status" value="2"/>
</dbReference>
<dbReference type="GO" id="GO:0003924">
    <property type="term" value="F:GTPase activity"/>
    <property type="evidence" value="ECO:0007669"/>
    <property type="project" value="UniProtKB-UniRule"/>
</dbReference>
<dbReference type="Proteomes" id="UP000002217">
    <property type="component" value="Chromosome"/>
</dbReference>
<dbReference type="GO" id="GO:0005829">
    <property type="term" value="C:cytosol"/>
    <property type="evidence" value="ECO:0007669"/>
    <property type="project" value="TreeGrafter"/>
</dbReference>
<feature type="compositionally biased region" description="Gly residues" evidence="10">
    <location>
        <begin position="290"/>
        <end position="353"/>
    </location>
</feature>
<keyword evidence="13" id="KW-1185">Reference proteome</keyword>
<feature type="region of interest" description="G-domain" evidence="8">
    <location>
        <begin position="531"/>
        <end position="679"/>
    </location>
</feature>
<dbReference type="STRING" id="485916.Dtox_3188"/>
<evidence type="ECO:0000313" key="12">
    <source>
        <dbReference type="EMBL" id="ACV63930.1"/>
    </source>
</evidence>
<dbReference type="NCBIfam" id="TIGR00231">
    <property type="entry name" value="small_GTP"/>
    <property type="match status" value="1"/>
</dbReference>
<feature type="compositionally biased region" description="Gly residues" evidence="10">
    <location>
        <begin position="218"/>
        <end position="228"/>
    </location>
</feature>
<dbReference type="SUPFAM" id="SSF52540">
    <property type="entry name" value="P-loop containing nucleoside triphosphate hydrolases"/>
    <property type="match status" value="1"/>
</dbReference>
<dbReference type="InterPro" id="IPR023115">
    <property type="entry name" value="TIF_IF2_dom3"/>
</dbReference>
<keyword evidence="8" id="KW-0963">Cytoplasm</keyword>
<keyword evidence="3 8" id="KW-0396">Initiation factor</keyword>
<dbReference type="GO" id="GO:0003743">
    <property type="term" value="F:translation initiation factor activity"/>
    <property type="evidence" value="ECO:0007669"/>
    <property type="project" value="UniProtKB-UniRule"/>
</dbReference>
<dbReference type="PANTHER" id="PTHR43381">
    <property type="entry name" value="TRANSLATION INITIATION FACTOR IF-2-RELATED"/>
    <property type="match status" value="1"/>
</dbReference>
<dbReference type="Pfam" id="PF22042">
    <property type="entry name" value="EF-G_D2"/>
    <property type="match status" value="1"/>
</dbReference>
<feature type="compositionally biased region" description="Polar residues" evidence="10">
    <location>
        <begin position="58"/>
        <end position="67"/>
    </location>
</feature>
<dbReference type="OrthoDB" id="9811804at2"/>
<feature type="binding site" evidence="8">
    <location>
        <begin position="637"/>
        <end position="640"/>
    </location>
    <ligand>
        <name>GTP</name>
        <dbReference type="ChEBI" id="CHEBI:37565"/>
    </ligand>
</feature>
<evidence type="ECO:0000256" key="5">
    <source>
        <dbReference type="ARBA" id="ARBA00022917"/>
    </source>
</evidence>
<feature type="compositionally biased region" description="Basic and acidic residues" evidence="10">
    <location>
        <begin position="105"/>
        <end position="120"/>
    </location>
</feature>
<proteinExistence type="inferred from homology"/>
<dbReference type="RefSeq" id="WP_015758622.1">
    <property type="nucleotide sequence ID" value="NC_013216.1"/>
</dbReference>
<evidence type="ECO:0000256" key="1">
    <source>
        <dbReference type="ARBA" id="ARBA00007733"/>
    </source>
</evidence>
<keyword evidence="5 8" id="KW-0648">Protein biosynthesis</keyword>
<evidence type="ECO:0000256" key="6">
    <source>
        <dbReference type="ARBA" id="ARBA00023134"/>
    </source>
</evidence>
<dbReference type="FunFam" id="3.40.50.10050:FF:000001">
    <property type="entry name" value="Translation initiation factor IF-2"/>
    <property type="match status" value="1"/>
</dbReference>
<dbReference type="PANTHER" id="PTHR43381:SF5">
    <property type="entry name" value="TR-TYPE G DOMAIN-CONTAINING PROTEIN"/>
    <property type="match status" value="1"/>
</dbReference>
<organism evidence="12 13">
    <name type="scientific">Desulfofarcimen acetoxidans (strain ATCC 49208 / DSM 771 / KCTC 5769 / VKM B-1644 / 5575)</name>
    <name type="common">Desulfotomaculum acetoxidans</name>
    <dbReference type="NCBI Taxonomy" id="485916"/>
    <lineage>
        <taxon>Bacteria</taxon>
        <taxon>Bacillati</taxon>
        <taxon>Bacillota</taxon>
        <taxon>Clostridia</taxon>
        <taxon>Eubacteriales</taxon>
        <taxon>Peptococcaceae</taxon>
        <taxon>Desulfofarcimen</taxon>
    </lineage>
</organism>
<dbReference type="eggNOG" id="COG0532">
    <property type="taxonomic scope" value="Bacteria"/>
</dbReference>
<dbReference type="Gene3D" id="3.40.50.300">
    <property type="entry name" value="P-loop containing nucleotide triphosphate hydrolases"/>
    <property type="match status" value="1"/>
</dbReference>
<feature type="binding site" evidence="8">
    <location>
        <begin position="537"/>
        <end position="544"/>
    </location>
    <ligand>
        <name>GTP</name>
        <dbReference type="ChEBI" id="CHEBI:37565"/>
    </ligand>
</feature>
<dbReference type="InterPro" id="IPR006847">
    <property type="entry name" value="IF2_N"/>
</dbReference>
<evidence type="ECO:0000256" key="9">
    <source>
        <dbReference type="RuleBase" id="RU000644"/>
    </source>
</evidence>
<dbReference type="HOGENOM" id="CLU_006301_5_1_9"/>
<dbReference type="CDD" id="cd01887">
    <property type="entry name" value="IF2_eIF5B"/>
    <property type="match status" value="1"/>
</dbReference>
<dbReference type="SUPFAM" id="SSF52156">
    <property type="entry name" value="Initiation factor IF2/eIF5b, domain 3"/>
    <property type="match status" value="1"/>
</dbReference>
<dbReference type="InterPro" id="IPR036925">
    <property type="entry name" value="TIF_IF2_dom3_sf"/>
</dbReference>
<dbReference type="GO" id="GO:0005525">
    <property type="term" value="F:GTP binding"/>
    <property type="evidence" value="ECO:0007669"/>
    <property type="project" value="UniProtKB-KW"/>
</dbReference>
<reference evidence="12 13" key="1">
    <citation type="journal article" date="2009" name="Stand. Genomic Sci.">
        <title>Complete genome sequence of Desulfotomaculum acetoxidans type strain (5575).</title>
        <authorList>
            <person name="Spring S."/>
            <person name="Lapidus A."/>
            <person name="Schroder M."/>
            <person name="Gleim D."/>
            <person name="Sims D."/>
            <person name="Meincke L."/>
            <person name="Glavina Del Rio T."/>
            <person name="Tice H."/>
            <person name="Copeland A."/>
            <person name="Cheng J.F."/>
            <person name="Lucas S."/>
            <person name="Chen F."/>
            <person name="Nolan M."/>
            <person name="Bruce D."/>
            <person name="Goodwin L."/>
            <person name="Pitluck S."/>
            <person name="Ivanova N."/>
            <person name="Mavromatis K."/>
            <person name="Mikhailova N."/>
            <person name="Pati A."/>
            <person name="Chen A."/>
            <person name="Palaniappan K."/>
            <person name="Land M."/>
            <person name="Hauser L."/>
            <person name="Chang Y.J."/>
            <person name="Jeffries C.D."/>
            <person name="Chain P."/>
            <person name="Saunders E."/>
            <person name="Brettin T."/>
            <person name="Detter J.C."/>
            <person name="Goker M."/>
            <person name="Bristow J."/>
            <person name="Eisen J.A."/>
            <person name="Markowitz V."/>
            <person name="Hugenholtz P."/>
            <person name="Kyrpides N.C."/>
            <person name="Klenk H.P."/>
            <person name="Han C."/>
        </authorList>
    </citation>
    <scope>NUCLEOTIDE SEQUENCE [LARGE SCALE GENOMIC DNA]</scope>
    <source>
        <strain evidence="13">ATCC 49208 / DSM 771 / VKM B-1644</strain>
    </source>
</reference>
<feature type="domain" description="Tr-type G" evidence="11">
    <location>
        <begin position="528"/>
        <end position="697"/>
    </location>
</feature>
<dbReference type="Pfam" id="PF04760">
    <property type="entry name" value="IF2_N"/>
    <property type="match status" value="2"/>
</dbReference>
<dbReference type="AlphaFoldDB" id="C8W4P4"/>
<evidence type="ECO:0000256" key="8">
    <source>
        <dbReference type="HAMAP-Rule" id="MF_00100"/>
    </source>
</evidence>
<dbReference type="NCBIfam" id="TIGR00487">
    <property type="entry name" value="IF-2"/>
    <property type="match status" value="1"/>
</dbReference>
<accession>C8W4P4</accession>
<dbReference type="KEGG" id="dae:Dtox_3188"/>
<name>C8W4P4_DESAS</name>
<comment type="similarity">
    <text evidence="1 8 9">Belongs to the TRAFAC class translation factor GTPase superfamily. Classic translation factor GTPase family. IF-2 subfamily.</text>
</comment>
<dbReference type="InterPro" id="IPR027417">
    <property type="entry name" value="P-loop_NTPase"/>
</dbReference>
<evidence type="ECO:0000256" key="7">
    <source>
        <dbReference type="ARBA" id="ARBA00025162"/>
    </source>
</evidence>
<feature type="compositionally biased region" description="Low complexity" evidence="10">
    <location>
        <begin position="175"/>
        <end position="198"/>
    </location>
</feature>
<evidence type="ECO:0000256" key="10">
    <source>
        <dbReference type="SAM" id="MobiDB-lite"/>
    </source>
</evidence>
<dbReference type="PROSITE" id="PS51722">
    <property type="entry name" value="G_TR_2"/>
    <property type="match status" value="1"/>
</dbReference>
<dbReference type="Pfam" id="PF00009">
    <property type="entry name" value="GTP_EFTU"/>
    <property type="match status" value="1"/>
</dbReference>
<dbReference type="InterPro" id="IPR000795">
    <property type="entry name" value="T_Tr_GTP-bd_dom"/>
</dbReference>
<dbReference type="EMBL" id="CP001720">
    <property type="protein sequence ID" value="ACV63930.1"/>
    <property type="molecule type" value="Genomic_DNA"/>
</dbReference>
<dbReference type="PROSITE" id="PS01176">
    <property type="entry name" value="IF2"/>
    <property type="match status" value="1"/>
</dbReference>
<feature type="compositionally biased region" description="Low complexity" evidence="10">
    <location>
        <begin position="122"/>
        <end position="145"/>
    </location>
</feature>
<dbReference type="Gene3D" id="3.40.50.10050">
    <property type="entry name" value="Translation initiation factor IF- 2, domain 3"/>
    <property type="match status" value="1"/>
</dbReference>
<dbReference type="FunFam" id="2.40.30.10:FF:000007">
    <property type="entry name" value="Translation initiation factor IF-2"/>
    <property type="match status" value="1"/>
</dbReference>
<dbReference type="InterPro" id="IPR044145">
    <property type="entry name" value="IF2_II"/>
</dbReference>
<dbReference type="Gene3D" id="2.40.30.10">
    <property type="entry name" value="Translation factors"/>
    <property type="match status" value="2"/>
</dbReference>
<keyword evidence="4 8" id="KW-0547">Nucleotide-binding</keyword>
<dbReference type="FunFam" id="3.40.50.300:FF:000019">
    <property type="entry name" value="Translation initiation factor IF-2"/>
    <property type="match status" value="1"/>
</dbReference>
<evidence type="ECO:0000256" key="3">
    <source>
        <dbReference type="ARBA" id="ARBA00022540"/>
    </source>
</evidence>
<evidence type="ECO:0000256" key="4">
    <source>
        <dbReference type="ARBA" id="ARBA00022741"/>
    </source>
</evidence>
<feature type="binding site" evidence="8">
    <location>
        <begin position="583"/>
        <end position="587"/>
    </location>
    <ligand>
        <name>GTP</name>
        <dbReference type="ChEBI" id="CHEBI:37565"/>
    </ligand>
</feature>
<feature type="compositionally biased region" description="Polar residues" evidence="10">
    <location>
        <begin position="159"/>
        <end position="174"/>
    </location>
</feature>